<dbReference type="EMBL" id="CAXAMM010039175">
    <property type="protein sequence ID" value="CAK9084477.1"/>
    <property type="molecule type" value="Genomic_DNA"/>
</dbReference>
<name>A0ABP0Q8B1_9DINO</name>
<organism evidence="2 3">
    <name type="scientific">Durusdinium trenchii</name>
    <dbReference type="NCBI Taxonomy" id="1381693"/>
    <lineage>
        <taxon>Eukaryota</taxon>
        <taxon>Sar</taxon>
        <taxon>Alveolata</taxon>
        <taxon>Dinophyceae</taxon>
        <taxon>Suessiales</taxon>
        <taxon>Symbiodiniaceae</taxon>
        <taxon>Durusdinium</taxon>
    </lineage>
</organism>
<sequence>MLKQWMIGGGKVDSVHVEERFHKWVEEMRSDRYITVTMFQLEKIYGTSPEAQAFLAEVVKGQAGVAHPQAPSCKKARMYKVLKEIVETVSTGSKGETTVSVGGRVRSGEMKALIAKQLGSSMASLESQGQLDLKTGAIKAKKPKKEKSAEKLALEEVKKMEAKFKKILNFVPAAKSDIETYKVRNSHELVTVLNNHILYVESIFAEVSEKAQTPESAVNADAFYDFCDEFKPRLATMETDVKDARRRIQLAKGPSKKKKAEADENASHGSGSAEED</sequence>
<evidence type="ECO:0000313" key="2">
    <source>
        <dbReference type="EMBL" id="CAK9084477.1"/>
    </source>
</evidence>
<keyword evidence="3" id="KW-1185">Reference proteome</keyword>
<evidence type="ECO:0000313" key="3">
    <source>
        <dbReference type="Proteomes" id="UP001642464"/>
    </source>
</evidence>
<evidence type="ECO:0000256" key="1">
    <source>
        <dbReference type="SAM" id="MobiDB-lite"/>
    </source>
</evidence>
<gene>
    <name evidence="2" type="ORF">SCF082_LOCUS40070</name>
</gene>
<accession>A0ABP0Q8B1</accession>
<dbReference type="Proteomes" id="UP001642464">
    <property type="component" value="Unassembled WGS sequence"/>
</dbReference>
<reference evidence="2 3" key="1">
    <citation type="submission" date="2024-02" db="EMBL/GenBank/DDBJ databases">
        <authorList>
            <person name="Chen Y."/>
            <person name="Shah S."/>
            <person name="Dougan E. K."/>
            <person name="Thang M."/>
            <person name="Chan C."/>
        </authorList>
    </citation>
    <scope>NUCLEOTIDE SEQUENCE [LARGE SCALE GENOMIC DNA]</scope>
</reference>
<proteinExistence type="predicted"/>
<feature type="compositionally biased region" description="Basic residues" evidence="1">
    <location>
        <begin position="245"/>
        <end position="259"/>
    </location>
</feature>
<feature type="region of interest" description="Disordered" evidence="1">
    <location>
        <begin position="245"/>
        <end position="276"/>
    </location>
</feature>
<comment type="caution">
    <text evidence="2">The sequence shown here is derived from an EMBL/GenBank/DDBJ whole genome shotgun (WGS) entry which is preliminary data.</text>
</comment>
<protein>
    <submittedName>
        <fullName evidence="2">UBA domain-containing protein</fullName>
    </submittedName>
</protein>